<comment type="caution">
    <text evidence="2">The sequence shown here is derived from an EMBL/GenBank/DDBJ whole genome shotgun (WGS) entry which is preliminary data.</text>
</comment>
<evidence type="ECO:0000256" key="1">
    <source>
        <dbReference type="SAM" id="MobiDB-lite"/>
    </source>
</evidence>
<dbReference type="Proteomes" id="UP001266305">
    <property type="component" value="Unassembled WGS sequence"/>
</dbReference>
<organism evidence="2 3">
    <name type="scientific">Saguinus oedipus</name>
    <name type="common">Cotton-top tamarin</name>
    <name type="synonym">Oedipomidas oedipus</name>
    <dbReference type="NCBI Taxonomy" id="9490"/>
    <lineage>
        <taxon>Eukaryota</taxon>
        <taxon>Metazoa</taxon>
        <taxon>Chordata</taxon>
        <taxon>Craniata</taxon>
        <taxon>Vertebrata</taxon>
        <taxon>Euteleostomi</taxon>
        <taxon>Mammalia</taxon>
        <taxon>Eutheria</taxon>
        <taxon>Euarchontoglires</taxon>
        <taxon>Primates</taxon>
        <taxon>Haplorrhini</taxon>
        <taxon>Platyrrhini</taxon>
        <taxon>Cebidae</taxon>
        <taxon>Callitrichinae</taxon>
        <taxon>Saguinus</taxon>
    </lineage>
</organism>
<proteinExistence type="predicted"/>
<evidence type="ECO:0000313" key="2">
    <source>
        <dbReference type="EMBL" id="KAK2115807.1"/>
    </source>
</evidence>
<gene>
    <name evidence="2" type="ORF">P7K49_006433</name>
</gene>
<feature type="region of interest" description="Disordered" evidence="1">
    <location>
        <begin position="1"/>
        <end position="32"/>
    </location>
</feature>
<feature type="non-terminal residue" evidence="2">
    <location>
        <position position="172"/>
    </location>
</feature>
<reference evidence="2 3" key="1">
    <citation type="submission" date="2023-05" db="EMBL/GenBank/DDBJ databases">
        <title>B98-5 Cell Line De Novo Hybrid Assembly: An Optical Mapping Approach.</title>
        <authorList>
            <person name="Kananen K."/>
            <person name="Auerbach J.A."/>
            <person name="Kautto E."/>
            <person name="Blachly J.S."/>
        </authorList>
    </citation>
    <scope>NUCLEOTIDE SEQUENCE [LARGE SCALE GENOMIC DNA]</scope>
    <source>
        <strain evidence="2">B95-8</strain>
        <tissue evidence="2">Cell line</tissue>
    </source>
</reference>
<keyword evidence="3" id="KW-1185">Reference proteome</keyword>
<sequence length="172" mass="17817">MTSASKVGIAPSGKSTNSVKKGISVSTNGKNADGVARPSLEIDIFMNKGQTLPSVAESSKLMLNAPNNEAQPSLLIKDDSLTGAWIKILDSVAENSHLINDAIISVDPLNVPLQSNLITADFTSPNDKHSTTASADKGTTNITGSSELIINKATVAEGRPSVPIASLHAKIS</sequence>
<accession>A0ABQ9W623</accession>
<name>A0ABQ9W623_SAGOE</name>
<protein>
    <submittedName>
        <fullName evidence="2">Uncharacterized protein</fullName>
    </submittedName>
</protein>
<dbReference type="EMBL" id="JASSZA010000003">
    <property type="protein sequence ID" value="KAK2115807.1"/>
    <property type="molecule type" value="Genomic_DNA"/>
</dbReference>
<feature type="compositionally biased region" description="Polar residues" evidence="1">
    <location>
        <begin position="13"/>
        <end position="30"/>
    </location>
</feature>
<evidence type="ECO:0000313" key="3">
    <source>
        <dbReference type="Proteomes" id="UP001266305"/>
    </source>
</evidence>